<organism evidence="1 2">
    <name type="scientific">Cardiobacterium valvarum</name>
    <dbReference type="NCBI Taxonomy" id="194702"/>
    <lineage>
        <taxon>Bacteria</taxon>
        <taxon>Pseudomonadati</taxon>
        <taxon>Pseudomonadota</taxon>
        <taxon>Gammaproteobacteria</taxon>
        <taxon>Cardiobacteriales</taxon>
        <taxon>Cardiobacteriaceae</taxon>
        <taxon>Cardiobacterium</taxon>
    </lineage>
</organism>
<dbReference type="Proteomes" id="UP000254572">
    <property type="component" value="Unassembled WGS sequence"/>
</dbReference>
<dbReference type="RefSeq" id="WP_115612645.1">
    <property type="nucleotide sequence ID" value="NZ_JBHLZC010000001.1"/>
</dbReference>
<dbReference type="EMBL" id="UFUW01000001">
    <property type="protein sequence ID" value="SUX25712.1"/>
    <property type="molecule type" value="Genomic_DNA"/>
</dbReference>
<dbReference type="AlphaFoldDB" id="A0A381EFJ2"/>
<keyword evidence="2" id="KW-1185">Reference proteome</keyword>
<dbReference type="InterPro" id="IPR019294">
    <property type="entry name" value="Translation_reg_Com"/>
</dbReference>
<dbReference type="OrthoDB" id="5460091at2"/>
<reference evidence="1 2" key="1">
    <citation type="submission" date="2018-06" db="EMBL/GenBank/DDBJ databases">
        <authorList>
            <consortium name="Pathogen Informatics"/>
            <person name="Doyle S."/>
        </authorList>
    </citation>
    <scope>NUCLEOTIDE SEQUENCE [LARGE SCALE GENOMIC DNA]</scope>
    <source>
        <strain evidence="1 2">NCTC13294</strain>
    </source>
</reference>
<proteinExistence type="predicted"/>
<accession>A0A381EFJ2</accession>
<gene>
    <name evidence="1" type="ORF">NCTC13294_02601</name>
</gene>
<sequence length="61" mass="7271">MHKYTTQHRCCVCHKLLAQSHNLRGQLEIKCPRCKRVAVFNNQECREHLHGDAYAIRQKRL</sequence>
<evidence type="ECO:0000313" key="1">
    <source>
        <dbReference type="EMBL" id="SUX25712.1"/>
    </source>
</evidence>
<protein>
    <submittedName>
        <fullName evidence="1">Mu-like prophage protein Com</fullName>
    </submittedName>
</protein>
<dbReference type="Pfam" id="PF10122">
    <property type="entry name" value="Zn_ribbon_Com"/>
    <property type="match status" value="1"/>
</dbReference>
<evidence type="ECO:0000313" key="2">
    <source>
        <dbReference type="Proteomes" id="UP000254572"/>
    </source>
</evidence>
<name>A0A381EFJ2_9GAMM</name>